<accession>A0A1R3ITQ6</accession>
<dbReference type="Proteomes" id="UP000187203">
    <property type="component" value="Unassembled WGS sequence"/>
</dbReference>
<proteinExistence type="predicted"/>
<dbReference type="AlphaFoldDB" id="A0A1R3ITQ6"/>
<sequence length="124" mass="13924">MVSRVRALSQLPMNAKGCLKSRLGALSPDMTTSLSNYGYNILNPKPKPNYHRRRLKHSTSPSHQALNFEFRWQVGVPKNFDLKWMSQSTWVSPLPQLSDSLEAVAEDKNQGAELAWKLGSTGIL</sequence>
<organism evidence="1 2">
    <name type="scientific">Corchorus olitorius</name>
    <dbReference type="NCBI Taxonomy" id="93759"/>
    <lineage>
        <taxon>Eukaryota</taxon>
        <taxon>Viridiplantae</taxon>
        <taxon>Streptophyta</taxon>
        <taxon>Embryophyta</taxon>
        <taxon>Tracheophyta</taxon>
        <taxon>Spermatophyta</taxon>
        <taxon>Magnoliopsida</taxon>
        <taxon>eudicotyledons</taxon>
        <taxon>Gunneridae</taxon>
        <taxon>Pentapetalae</taxon>
        <taxon>rosids</taxon>
        <taxon>malvids</taxon>
        <taxon>Malvales</taxon>
        <taxon>Malvaceae</taxon>
        <taxon>Grewioideae</taxon>
        <taxon>Apeibeae</taxon>
        <taxon>Corchorus</taxon>
    </lineage>
</organism>
<evidence type="ECO:0000313" key="2">
    <source>
        <dbReference type="Proteomes" id="UP000187203"/>
    </source>
</evidence>
<dbReference type="EMBL" id="AWUE01017648">
    <property type="protein sequence ID" value="OMO85956.1"/>
    <property type="molecule type" value="Genomic_DNA"/>
</dbReference>
<gene>
    <name evidence="1" type="ORF">COLO4_21361</name>
</gene>
<evidence type="ECO:0000313" key="1">
    <source>
        <dbReference type="EMBL" id="OMO85956.1"/>
    </source>
</evidence>
<protein>
    <submittedName>
        <fullName evidence="1">Uncharacterized protein</fullName>
    </submittedName>
</protein>
<reference evidence="2" key="1">
    <citation type="submission" date="2013-09" db="EMBL/GenBank/DDBJ databases">
        <title>Corchorus olitorius genome sequencing.</title>
        <authorList>
            <person name="Alam M."/>
            <person name="Haque M.S."/>
            <person name="Islam M.S."/>
            <person name="Emdad E.M."/>
            <person name="Islam M.M."/>
            <person name="Ahmed B."/>
            <person name="Halim A."/>
            <person name="Hossen Q.M.M."/>
            <person name="Hossain M.Z."/>
            <person name="Ahmed R."/>
            <person name="Khan M.M."/>
            <person name="Islam R."/>
            <person name="Rashid M.M."/>
            <person name="Khan S.A."/>
            <person name="Rahman M.S."/>
            <person name="Alam M."/>
            <person name="Yahiya A.S."/>
            <person name="Khan M.S."/>
            <person name="Azam M.S."/>
            <person name="Haque T."/>
            <person name="Lashkar M.Z.H."/>
            <person name="Akhand A.I."/>
            <person name="Morshed G."/>
            <person name="Roy S."/>
            <person name="Uddin K.S."/>
            <person name="Rabeya T."/>
            <person name="Hossain A.S."/>
            <person name="Chowdhury A."/>
            <person name="Snigdha A.R."/>
            <person name="Mortoza M.S."/>
            <person name="Matin S.A."/>
            <person name="Hoque S.M.E."/>
            <person name="Islam M.K."/>
            <person name="Roy D.K."/>
            <person name="Haider R."/>
            <person name="Moosa M.M."/>
            <person name="Elias S.M."/>
            <person name="Hasan A.M."/>
            <person name="Jahan S."/>
            <person name="Shafiuddin M."/>
            <person name="Mahmood N."/>
            <person name="Shommy N.S."/>
        </authorList>
    </citation>
    <scope>NUCLEOTIDE SEQUENCE [LARGE SCALE GENOMIC DNA]</scope>
    <source>
        <strain evidence="2">cv. O-4</strain>
    </source>
</reference>
<keyword evidence="2" id="KW-1185">Reference proteome</keyword>
<name>A0A1R3ITQ6_9ROSI</name>
<comment type="caution">
    <text evidence="1">The sequence shown here is derived from an EMBL/GenBank/DDBJ whole genome shotgun (WGS) entry which is preliminary data.</text>
</comment>